<dbReference type="EMBL" id="LXQA010252722">
    <property type="protein sequence ID" value="MCI38168.1"/>
    <property type="molecule type" value="Genomic_DNA"/>
</dbReference>
<accession>A0A392RNE5</accession>
<feature type="non-terminal residue" evidence="1">
    <location>
        <position position="1"/>
    </location>
</feature>
<protein>
    <submittedName>
        <fullName evidence="1">Uncharacterized protein</fullName>
    </submittedName>
</protein>
<keyword evidence="2" id="KW-1185">Reference proteome</keyword>
<name>A0A392RNE5_9FABA</name>
<proteinExistence type="predicted"/>
<evidence type="ECO:0000313" key="1">
    <source>
        <dbReference type="EMBL" id="MCI38168.1"/>
    </source>
</evidence>
<evidence type="ECO:0000313" key="2">
    <source>
        <dbReference type="Proteomes" id="UP000265520"/>
    </source>
</evidence>
<dbReference type="AlphaFoldDB" id="A0A392RNE5"/>
<reference evidence="1 2" key="1">
    <citation type="journal article" date="2018" name="Front. Plant Sci.">
        <title>Red Clover (Trifolium pratense) and Zigzag Clover (T. medium) - A Picture of Genomic Similarities and Differences.</title>
        <authorList>
            <person name="Dluhosova J."/>
            <person name="Istvanek J."/>
            <person name="Nedelnik J."/>
            <person name="Repkova J."/>
        </authorList>
    </citation>
    <scope>NUCLEOTIDE SEQUENCE [LARGE SCALE GENOMIC DNA]</scope>
    <source>
        <strain evidence="2">cv. 10/8</strain>
        <tissue evidence="1">Leaf</tissue>
    </source>
</reference>
<organism evidence="1 2">
    <name type="scientific">Trifolium medium</name>
    <dbReference type="NCBI Taxonomy" id="97028"/>
    <lineage>
        <taxon>Eukaryota</taxon>
        <taxon>Viridiplantae</taxon>
        <taxon>Streptophyta</taxon>
        <taxon>Embryophyta</taxon>
        <taxon>Tracheophyta</taxon>
        <taxon>Spermatophyta</taxon>
        <taxon>Magnoliopsida</taxon>
        <taxon>eudicotyledons</taxon>
        <taxon>Gunneridae</taxon>
        <taxon>Pentapetalae</taxon>
        <taxon>rosids</taxon>
        <taxon>fabids</taxon>
        <taxon>Fabales</taxon>
        <taxon>Fabaceae</taxon>
        <taxon>Papilionoideae</taxon>
        <taxon>50 kb inversion clade</taxon>
        <taxon>NPAAA clade</taxon>
        <taxon>Hologalegina</taxon>
        <taxon>IRL clade</taxon>
        <taxon>Trifolieae</taxon>
        <taxon>Trifolium</taxon>
    </lineage>
</organism>
<comment type="caution">
    <text evidence="1">The sequence shown here is derived from an EMBL/GenBank/DDBJ whole genome shotgun (WGS) entry which is preliminary data.</text>
</comment>
<dbReference type="Proteomes" id="UP000265520">
    <property type="component" value="Unassembled WGS sequence"/>
</dbReference>
<sequence>RGALGVPDAVLSEEHEGFPKETFCRLKWSGCVDEYSFSCPNGSVEELGPTSAGMVLELELSPIFL</sequence>